<reference evidence="1 2" key="1">
    <citation type="submission" date="2015-01" db="EMBL/GenBank/DDBJ databases">
        <title>Evolution of Trichinella species and genotypes.</title>
        <authorList>
            <person name="Korhonen P.K."/>
            <person name="Edoardo P."/>
            <person name="Giuseppe L.R."/>
            <person name="Gasser R.B."/>
        </authorList>
    </citation>
    <scope>NUCLEOTIDE SEQUENCE [LARGE SCALE GENOMIC DNA]</scope>
    <source>
        <strain evidence="1">ISS470</strain>
    </source>
</reference>
<dbReference type="AlphaFoldDB" id="A0A0V1FNF9"/>
<accession>A0A0V1FNF9</accession>
<proteinExistence type="predicted"/>
<gene>
    <name evidence="1" type="ORF">T4D_3655</name>
</gene>
<sequence length="79" mass="9414">MFFFLSKVAYELYNHRFQNGKKSKAGWDPIFYKSLNAELWRDELQWCIISKEIQDVSHVQLNRLASFLSSDVVESCFLF</sequence>
<protein>
    <submittedName>
        <fullName evidence="1">Uncharacterized protein</fullName>
    </submittedName>
</protein>
<evidence type="ECO:0000313" key="2">
    <source>
        <dbReference type="Proteomes" id="UP000054995"/>
    </source>
</evidence>
<dbReference type="EMBL" id="JYDT01000053">
    <property type="protein sequence ID" value="KRY87609.1"/>
    <property type="molecule type" value="Genomic_DNA"/>
</dbReference>
<dbReference type="Proteomes" id="UP000054995">
    <property type="component" value="Unassembled WGS sequence"/>
</dbReference>
<keyword evidence="2" id="KW-1185">Reference proteome</keyword>
<evidence type="ECO:0000313" key="1">
    <source>
        <dbReference type="EMBL" id="KRY87609.1"/>
    </source>
</evidence>
<name>A0A0V1FNF9_TRIPS</name>
<comment type="caution">
    <text evidence="1">The sequence shown here is derived from an EMBL/GenBank/DDBJ whole genome shotgun (WGS) entry which is preliminary data.</text>
</comment>
<organism evidence="1 2">
    <name type="scientific">Trichinella pseudospiralis</name>
    <name type="common">Parasitic roundworm</name>
    <dbReference type="NCBI Taxonomy" id="6337"/>
    <lineage>
        <taxon>Eukaryota</taxon>
        <taxon>Metazoa</taxon>
        <taxon>Ecdysozoa</taxon>
        <taxon>Nematoda</taxon>
        <taxon>Enoplea</taxon>
        <taxon>Dorylaimia</taxon>
        <taxon>Trichinellida</taxon>
        <taxon>Trichinellidae</taxon>
        <taxon>Trichinella</taxon>
    </lineage>
</organism>